<gene>
    <name evidence="1" type="ORF">CWC22_005630</name>
</gene>
<protein>
    <submittedName>
        <fullName evidence="1">Uncharacterized protein</fullName>
    </submittedName>
</protein>
<accession>A0A5S3URH1</accession>
<evidence type="ECO:0000313" key="2">
    <source>
        <dbReference type="Proteomes" id="UP000305729"/>
    </source>
</evidence>
<name>A0A5S3URH1_9GAMM</name>
<dbReference type="EMBL" id="CP045429">
    <property type="protein sequence ID" value="QPB82495.1"/>
    <property type="molecule type" value="Genomic_DNA"/>
</dbReference>
<dbReference type="OrthoDB" id="6314340at2"/>
<proteinExistence type="predicted"/>
<reference evidence="1 2" key="1">
    <citation type="submission" date="2019-10" db="EMBL/GenBank/DDBJ databases">
        <title>Pseudoalteromonas rubra S4059.</title>
        <authorList>
            <person name="Paulsen S."/>
            <person name="Wang X."/>
        </authorList>
    </citation>
    <scope>NUCLEOTIDE SEQUENCE [LARGE SCALE GENOMIC DNA]</scope>
    <source>
        <strain evidence="1 2">S4059</strain>
    </source>
</reference>
<dbReference type="Proteomes" id="UP000305729">
    <property type="component" value="Chromosome 1"/>
</dbReference>
<organism evidence="1 2">
    <name type="scientific">Pseudoalteromonas rubra</name>
    <dbReference type="NCBI Taxonomy" id="43658"/>
    <lineage>
        <taxon>Bacteria</taxon>
        <taxon>Pseudomonadati</taxon>
        <taxon>Pseudomonadota</taxon>
        <taxon>Gammaproteobacteria</taxon>
        <taxon>Alteromonadales</taxon>
        <taxon>Pseudoalteromonadaceae</taxon>
        <taxon>Pseudoalteromonas</taxon>
    </lineage>
</organism>
<dbReference type="AlphaFoldDB" id="A0A5S3URH1"/>
<evidence type="ECO:0000313" key="1">
    <source>
        <dbReference type="EMBL" id="QPB82495.1"/>
    </source>
</evidence>
<sequence>MSTNTETLEGRLVSLNEEIAKLTEANNALTGQVIAKSSVIDKEVAEARTSFQGFMKEANSRYLSSAYNIYTKVDALSDVDVAEQVREQFEAGHQSVEIIIPENTICTWKTELYVPPGRNLLISGRNKETSIIEFKAFRQYSAAGELCDFINPIRITNGVNLATKNITLRQVAEIGKKSAPYRHGMVTLQGYNEHSGTVDLYFRDTQFETYDCIVHPEGIGLGTASILFQGCHLKQVANPQWFTAHNCGWIGWHSWSFIGKYLSVIKRKCTQEPLNVDVDVSDGKVLDFIAAWGFSDSVKSGMDVSERLTPQTNTSLQFWGAV</sequence>
<dbReference type="RefSeq" id="WP_125562280.1">
    <property type="nucleotide sequence ID" value="NZ_CP045429.1"/>
</dbReference>